<dbReference type="EMBL" id="LRGB01012775">
    <property type="protein sequence ID" value="KZR99747.1"/>
    <property type="molecule type" value="Genomic_DNA"/>
</dbReference>
<protein>
    <submittedName>
        <fullName evidence="2">Uncharacterized protein</fullName>
    </submittedName>
</protein>
<dbReference type="Proteomes" id="UP000076858">
    <property type="component" value="Unassembled WGS sequence"/>
</dbReference>
<feature type="region of interest" description="Disordered" evidence="1">
    <location>
        <begin position="146"/>
        <end position="171"/>
    </location>
</feature>
<name>A0A164H5Z0_9CRUS</name>
<evidence type="ECO:0000313" key="2">
    <source>
        <dbReference type="EMBL" id="KZR99747.1"/>
    </source>
</evidence>
<evidence type="ECO:0000256" key="1">
    <source>
        <dbReference type="SAM" id="MobiDB-lite"/>
    </source>
</evidence>
<accession>A0A164H5Z0</accession>
<dbReference type="AlphaFoldDB" id="A0A164H5Z0"/>
<feature type="compositionally biased region" description="Basic and acidic residues" evidence="1">
    <location>
        <begin position="146"/>
        <end position="156"/>
    </location>
</feature>
<comment type="caution">
    <text evidence="2">The sequence shown here is derived from an EMBL/GenBank/DDBJ whole genome shotgun (WGS) entry which is preliminary data.</text>
</comment>
<evidence type="ECO:0000313" key="3">
    <source>
        <dbReference type="Proteomes" id="UP000076858"/>
    </source>
</evidence>
<gene>
    <name evidence="2" type="ORF">APZ42_004274</name>
</gene>
<keyword evidence="3" id="KW-1185">Reference proteome</keyword>
<reference evidence="2 3" key="1">
    <citation type="submission" date="2016-03" db="EMBL/GenBank/DDBJ databases">
        <title>EvidentialGene: Evidence-directed Construction of Genes on Genomes.</title>
        <authorList>
            <person name="Gilbert D.G."/>
            <person name="Choi J.-H."/>
            <person name="Mockaitis K."/>
            <person name="Colbourne J."/>
            <person name="Pfrender M."/>
        </authorList>
    </citation>
    <scope>NUCLEOTIDE SEQUENCE [LARGE SCALE GENOMIC DNA]</scope>
    <source>
        <strain evidence="2 3">Xinb3</strain>
        <tissue evidence="2">Complete organism</tissue>
    </source>
</reference>
<sequence>MGKTRSKTVDVVVGQPAACDDKEVKCEIYSDLVDEIENIWKMASLPPTSKDLILKNVQYLVQNELSYLFDVCSCPCFKSKFGKLVDWNNVKSTDCFCVSLGSKIPETEWNFYVDQQLNRQLFISNSVDKTASEQLRKRKLKIDNQKEREKRKREYSSEVARPESAQDNVPIELSKLRQLRQDSHGEFPCDSFSLHVEDGHELDEDYKSEVIQNRTE</sequence>
<feature type="non-terminal residue" evidence="2">
    <location>
        <position position="216"/>
    </location>
</feature>
<proteinExistence type="predicted"/>
<organism evidence="2 3">
    <name type="scientific">Daphnia magna</name>
    <dbReference type="NCBI Taxonomy" id="35525"/>
    <lineage>
        <taxon>Eukaryota</taxon>
        <taxon>Metazoa</taxon>
        <taxon>Ecdysozoa</taxon>
        <taxon>Arthropoda</taxon>
        <taxon>Crustacea</taxon>
        <taxon>Branchiopoda</taxon>
        <taxon>Diplostraca</taxon>
        <taxon>Cladocera</taxon>
        <taxon>Anomopoda</taxon>
        <taxon>Daphniidae</taxon>
        <taxon>Daphnia</taxon>
    </lineage>
</organism>